<dbReference type="RefSeq" id="WP_072985992.1">
    <property type="nucleotide sequence ID" value="NZ_FQZB01000006.1"/>
</dbReference>
<reference evidence="1 2" key="1">
    <citation type="submission" date="2016-11" db="EMBL/GenBank/DDBJ databases">
        <authorList>
            <person name="Jaros S."/>
            <person name="Januszkiewicz K."/>
            <person name="Wedrychowicz H."/>
        </authorList>
    </citation>
    <scope>NUCLEOTIDE SEQUENCE [LARGE SCALE GENOMIC DNA]</scope>
    <source>
        <strain evidence="1 2">DSM 21758</strain>
    </source>
</reference>
<dbReference type="STRING" id="1121302.SAMN02745163_01434"/>
<evidence type="ECO:0008006" key="3">
    <source>
        <dbReference type="Google" id="ProtNLM"/>
    </source>
</evidence>
<dbReference type="AlphaFoldDB" id="A0A1M6GZ81"/>
<dbReference type="OrthoDB" id="95664at2"/>
<proteinExistence type="predicted"/>
<protein>
    <recommendedName>
        <fullName evidence="3">Repeat domain-containing protein</fullName>
    </recommendedName>
</protein>
<dbReference type="EMBL" id="FQZB01000006">
    <property type="protein sequence ID" value="SHJ15243.1"/>
    <property type="molecule type" value="Genomic_DNA"/>
</dbReference>
<keyword evidence="2" id="KW-1185">Reference proteome</keyword>
<gene>
    <name evidence="1" type="ORF">SAMN02745163_01434</name>
</gene>
<evidence type="ECO:0000313" key="2">
    <source>
        <dbReference type="Proteomes" id="UP000184310"/>
    </source>
</evidence>
<accession>A0A1M6GZ81</accession>
<organism evidence="1 2">
    <name type="scientific">Clostridium cavendishii DSM 21758</name>
    <dbReference type="NCBI Taxonomy" id="1121302"/>
    <lineage>
        <taxon>Bacteria</taxon>
        <taxon>Bacillati</taxon>
        <taxon>Bacillota</taxon>
        <taxon>Clostridia</taxon>
        <taxon>Eubacteriales</taxon>
        <taxon>Clostridiaceae</taxon>
        <taxon>Clostridium</taxon>
    </lineage>
</organism>
<evidence type="ECO:0000313" key="1">
    <source>
        <dbReference type="EMBL" id="SHJ15243.1"/>
    </source>
</evidence>
<name>A0A1M6GZ81_9CLOT</name>
<dbReference type="Proteomes" id="UP000184310">
    <property type="component" value="Unassembled WGS sequence"/>
</dbReference>
<sequence length="346" mass="39128">MKFEKKFLTDLHRCYATSSTVVNGERYILLATEGEGACYSYKESADFEQSTVWDGPGGTMSMIPVPGKNGDFLSVQNFFPTFQSENATIVWTRYTEEEKWETKELFKLPYVHRFDILQANGKNYFLGATLCTTKAFKDDWSDPGKIYIGEIPEDLNKPFELKVIKEGLTKNHGYCRTTWNGVMAGLVTSAEGVFVVTPPQEDNEEWKVEQILNRPTSDIAVVDIDGDGEVELITIEEFHGSNFLINKKIDGEYKVIYKYPKEMDFGHVVWGGELRGIPTIIGGYRRNEKELFIIQCDDKEKLTFKTEVIEAGVGPSNVAVINDKDKDIIISANREIGQAALYLVTD</sequence>